<keyword evidence="2" id="KW-1185">Reference proteome</keyword>
<evidence type="ECO:0000313" key="2">
    <source>
        <dbReference type="Proteomes" id="UP000255165"/>
    </source>
</evidence>
<dbReference type="EMBL" id="QKWJ01000032">
    <property type="protein sequence ID" value="RDK07963.1"/>
    <property type="molecule type" value="Genomic_DNA"/>
</dbReference>
<gene>
    <name evidence="1" type="ORF">DN412_22915</name>
</gene>
<sequence length="84" mass="9549">MTMPIVHSTAPAPRHVQPYVRVTARDSQWVEFEFSLGDPALYVELVMRPDQFTAFCAAQCAITVSHLLGRSLERERDKWSETVA</sequence>
<dbReference type="AlphaFoldDB" id="A0A370NR17"/>
<reference evidence="2" key="1">
    <citation type="submission" date="2018-06" db="EMBL/GenBank/DDBJ databases">
        <authorList>
            <person name="Feng T."/>
            <person name="Jeon C.O."/>
        </authorList>
    </citation>
    <scope>NUCLEOTIDE SEQUENCE [LARGE SCALE GENOMIC DNA]</scope>
    <source>
        <strain evidence="2">S23</strain>
    </source>
</reference>
<dbReference type="Proteomes" id="UP000255165">
    <property type="component" value="Unassembled WGS sequence"/>
</dbReference>
<name>A0A370NR17_9BURK</name>
<dbReference type="RefSeq" id="WP_115213682.1">
    <property type="nucleotide sequence ID" value="NZ_QKWJ01000032.1"/>
</dbReference>
<protein>
    <submittedName>
        <fullName evidence="1">Phenol hydroxylase</fullName>
    </submittedName>
</protein>
<proteinExistence type="predicted"/>
<comment type="caution">
    <text evidence="1">The sequence shown here is derived from an EMBL/GenBank/DDBJ whole genome shotgun (WGS) entry which is preliminary data.</text>
</comment>
<dbReference type="Pfam" id="PF06099">
    <property type="entry name" value="Phenol_hyd_sub"/>
    <property type="match status" value="1"/>
</dbReference>
<accession>A0A370NR17</accession>
<organism evidence="1 2">
    <name type="scientific">Cupriavidus lacunae</name>
    <dbReference type="NCBI Taxonomy" id="2666307"/>
    <lineage>
        <taxon>Bacteria</taxon>
        <taxon>Pseudomonadati</taxon>
        <taxon>Pseudomonadota</taxon>
        <taxon>Betaproteobacteria</taxon>
        <taxon>Burkholderiales</taxon>
        <taxon>Burkholderiaceae</taxon>
        <taxon>Cupriavidus</taxon>
    </lineage>
</organism>
<evidence type="ECO:0000313" key="1">
    <source>
        <dbReference type="EMBL" id="RDK07963.1"/>
    </source>
</evidence>
<dbReference type="InterPro" id="IPR010353">
    <property type="entry name" value="DmpK"/>
</dbReference>